<accession>A0A5B7H0L1</accession>
<sequence length="98" mass="10976">MDPHDQYLNWQHTSVQNCFNFYLKKTRTFSIFPVIRCVTHSVTTTTTTTTTTTITLATINAQIHQGQASPLVPFTHRLPRFASLVQFSVSATTDTGGE</sequence>
<dbReference type="Proteomes" id="UP000324222">
    <property type="component" value="Unassembled WGS sequence"/>
</dbReference>
<reference evidence="1 2" key="1">
    <citation type="submission" date="2019-05" db="EMBL/GenBank/DDBJ databases">
        <title>Another draft genome of Portunus trituberculatus and its Hox gene families provides insights of decapod evolution.</title>
        <authorList>
            <person name="Jeong J.-H."/>
            <person name="Song I."/>
            <person name="Kim S."/>
            <person name="Choi T."/>
            <person name="Kim D."/>
            <person name="Ryu S."/>
            <person name="Kim W."/>
        </authorList>
    </citation>
    <scope>NUCLEOTIDE SEQUENCE [LARGE SCALE GENOMIC DNA]</scope>
    <source>
        <tissue evidence="1">Muscle</tissue>
    </source>
</reference>
<evidence type="ECO:0000313" key="2">
    <source>
        <dbReference type="Proteomes" id="UP000324222"/>
    </source>
</evidence>
<keyword evidence="2" id="KW-1185">Reference proteome</keyword>
<organism evidence="1 2">
    <name type="scientific">Portunus trituberculatus</name>
    <name type="common">Swimming crab</name>
    <name type="synonym">Neptunus trituberculatus</name>
    <dbReference type="NCBI Taxonomy" id="210409"/>
    <lineage>
        <taxon>Eukaryota</taxon>
        <taxon>Metazoa</taxon>
        <taxon>Ecdysozoa</taxon>
        <taxon>Arthropoda</taxon>
        <taxon>Crustacea</taxon>
        <taxon>Multicrustacea</taxon>
        <taxon>Malacostraca</taxon>
        <taxon>Eumalacostraca</taxon>
        <taxon>Eucarida</taxon>
        <taxon>Decapoda</taxon>
        <taxon>Pleocyemata</taxon>
        <taxon>Brachyura</taxon>
        <taxon>Eubrachyura</taxon>
        <taxon>Portunoidea</taxon>
        <taxon>Portunidae</taxon>
        <taxon>Portuninae</taxon>
        <taxon>Portunus</taxon>
    </lineage>
</organism>
<gene>
    <name evidence="1" type="ORF">E2C01_056977</name>
</gene>
<name>A0A5B7H0L1_PORTR</name>
<dbReference type="EMBL" id="VSRR010020165">
    <property type="protein sequence ID" value="MPC62887.1"/>
    <property type="molecule type" value="Genomic_DNA"/>
</dbReference>
<evidence type="ECO:0000313" key="1">
    <source>
        <dbReference type="EMBL" id="MPC62887.1"/>
    </source>
</evidence>
<proteinExistence type="predicted"/>
<protein>
    <submittedName>
        <fullName evidence="1">Uncharacterized protein</fullName>
    </submittedName>
</protein>
<comment type="caution">
    <text evidence="1">The sequence shown here is derived from an EMBL/GenBank/DDBJ whole genome shotgun (WGS) entry which is preliminary data.</text>
</comment>
<dbReference type="AlphaFoldDB" id="A0A5B7H0L1"/>